<dbReference type="SUPFAM" id="SSF56281">
    <property type="entry name" value="Metallo-hydrolase/oxidoreductase"/>
    <property type="match status" value="1"/>
</dbReference>
<protein>
    <recommendedName>
        <fullName evidence="6">Exonuclease</fullName>
    </recommendedName>
</protein>
<dbReference type="GO" id="GO:0006303">
    <property type="term" value="P:double-strand break repair via nonhomologous end joining"/>
    <property type="evidence" value="ECO:0007669"/>
    <property type="project" value="TreeGrafter"/>
</dbReference>
<reference evidence="4 5" key="1">
    <citation type="journal article" date="2010" name="Appl. Environ. Microbiol.">
        <title>The genome sequence of the crenarchaeon Acidilobus saccharovorans supports a new order, Acidilobales, and suggests an important ecological role in terrestrial acidic hot springs.</title>
        <authorList>
            <person name="Mardanov A.V."/>
            <person name="Svetlitchnyi V.A."/>
            <person name="Beletsky A.V."/>
            <person name="Prokofeva M.I."/>
            <person name="Bonch-Osmolovskaya E.A."/>
            <person name="Ravin N.V."/>
            <person name="Skryabin K.G."/>
        </authorList>
    </citation>
    <scope>NUCLEOTIDE SEQUENCE [LARGE SCALE GENOMIC DNA]</scope>
    <source>
        <strain evidence="5">DSM 16705 / JCM 18335 / VKM B-2471 / 345-15</strain>
    </source>
</reference>
<proteinExistence type="predicted"/>
<keyword evidence="3" id="KW-0269">Exonuclease</keyword>
<dbReference type="eggNOG" id="arCOG00545">
    <property type="taxonomic scope" value="Archaea"/>
</dbReference>
<dbReference type="STRING" id="666510.ASAC_0261"/>
<keyword evidence="1" id="KW-0540">Nuclease</keyword>
<dbReference type="GO" id="GO:0036297">
    <property type="term" value="P:interstrand cross-link repair"/>
    <property type="evidence" value="ECO:0007669"/>
    <property type="project" value="TreeGrafter"/>
</dbReference>
<evidence type="ECO:0000256" key="2">
    <source>
        <dbReference type="ARBA" id="ARBA00022801"/>
    </source>
</evidence>
<keyword evidence="5" id="KW-1185">Reference proteome</keyword>
<dbReference type="HOGENOM" id="CLU_050517_0_0_2"/>
<dbReference type="InterPro" id="IPR036866">
    <property type="entry name" value="RibonucZ/Hydroxyglut_hydro"/>
</dbReference>
<dbReference type="PANTHER" id="PTHR23240">
    <property type="entry name" value="DNA CROSS-LINK REPAIR PROTEIN PSO2/SNM1-RELATED"/>
    <property type="match status" value="1"/>
</dbReference>
<name>D9Q030_ACIS3</name>
<dbReference type="KEGG" id="asc:ASAC_0261"/>
<gene>
    <name evidence="4" type="ordered locus">ASAC_0261</name>
</gene>
<dbReference type="AlphaFoldDB" id="D9Q030"/>
<accession>D9Q030</accession>
<evidence type="ECO:0000313" key="4">
    <source>
        <dbReference type="EMBL" id="ADL18668.1"/>
    </source>
</evidence>
<dbReference type="Proteomes" id="UP000000346">
    <property type="component" value="Chromosome"/>
</dbReference>
<evidence type="ECO:0000256" key="3">
    <source>
        <dbReference type="ARBA" id="ARBA00022839"/>
    </source>
</evidence>
<dbReference type="GO" id="GO:0035312">
    <property type="term" value="F:5'-3' DNA exonuclease activity"/>
    <property type="evidence" value="ECO:0007669"/>
    <property type="project" value="TreeGrafter"/>
</dbReference>
<dbReference type="InParanoid" id="D9Q030"/>
<sequence>MPNGAILLGNNVVADSYHKRPIRVVTHAHEDHTKYLSRSISESLFIAATPVTHEFLKVLGYSIPQSKALLLDYYKEVEFDNEKLKLIPSRHIAGSAQVMVETPQGTAGYTGDFKMPGTPPLQDLDVLVVDATYGSPHLSRKGTEWDALGALVNIIEVESPNNPIIIYGYNGKLQEIMVELRIRGVSGAFLADETTLKLAKIASKFYNVELGDVRLYSRDELLPGSIAFIHLSKSSSMIRVPAVHVILTGTERRGPAVKVNDKVYRVSFSDHATFWEVVDYIRESRPRKVIVDASRGFDSKFMAKYLSNVLNIDAVSEP</sequence>
<dbReference type="GO" id="GO:0003684">
    <property type="term" value="F:damaged DNA binding"/>
    <property type="evidence" value="ECO:0007669"/>
    <property type="project" value="TreeGrafter"/>
</dbReference>
<dbReference type="EMBL" id="CP001742">
    <property type="protein sequence ID" value="ADL18668.1"/>
    <property type="molecule type" value="Genomic_DNA"/>
</dbReference>
<dbReference type="Gene3D" id="3.60.15.10">
    <property type="entry name" value="Ribonuclease Z/Hydroxyacylglutathione hydrolase-like"/>
    <property type="match status" value="1"/>
</dbReference>
<evidence type="ECO:0000313" key="5">
    <source>
        <dbReference type="Proteomes" id="UP000000346"/>
    </source>
</evidence>
<dbReference type="OrthoDB" id="40950at2157"/>
<organism evidence="4 5">
    <name type="scientific">Acidilobus saccharovorans (strain DSM 16705 / JCM 18335 / VKM B-2471 / 345-15)</name>
    <dbReference type="NCBI Taxonomy" id="666510"/>
    <lineage>
        <taxon>Archaea</taxon>
        <taxon>Thermoproteota</taxon>
        <taxon>Thermoprotei</taxon>
        <taxon>Acidilobales</taxon>
        <taxon>Acidilobaceae</taxon>
        <taxon>Acidilobus</taxon>
    </lineage>
</organism>
<evidence type="ECO:0000256" key="1">
    <source>
        <dbReference type="ARBA" id="ARBA00022722"/>
    </source>
</evidence>
<keyword evidence="2" id="KW-0378">Hydrolase</keyword>
<dbReference type="PANTHER" id="PTHR23240:SF8">
    <property type="entry name" value="PROTEIN ARTEMIS"/>
    <property type="match status" value="1"/>
</dbReference>
<evidence type="ECO:0008006" key="6">
    <source>
        <dbReference type="Google" id="ProtNLM"/>
    </source>
</evidence>